<evidence type="ECO:0000256" key="3">
    <source>
        <dbReference type="ARBA" id="ARBA00022833"/>
    </source>
</evidence>
<dbReference type="SMART" id="SM00249">
    <property type="entry name" value="PHD"/>
    <property type="match status" value="1"/>
</dbReference>
<keyword evidence="1" id="KW-0479">Metal-binding</keyword>
<dbReference type="GO" id="GO:0008270">
    <property type="term" value="F:zinc ion binding"/>
    <property type="evidence" value="ECO:0007669"/>
    <property type="project" value="UniProtKB-KW"/>
</dbReference>
<evidence type="ECO:0000256" key="2">
    <source>
        <dbReference type="ARBA" id="ARBA00022771"/>
    </source>
</evidence>
<dbReference type="GO" id="GO:0006355">
    <property type="term" value="P:regulation of DNA-templated transcription"/>
    <property type="evidence" value="ECO:0007669"/>
    <property type="project" value="InterPro"/>
</dbReference>
<dbReference type="HOGENOM" id="CLU_004503_0_0_1"/>
<dbReference type="RefSeq" id="XP_001880768.1">
    <property type="nucleotide sequence ID" value="XM_001880733.1"/>
</dbReference>
<protein>
    <submittedName>
        <fullName evidence="6">Predicted protein</fullName>
    </submittedName>
</protein>
<dbReference type="InParanoid" id="B0DAJ4"/>
<feature type="compositionally biased region" description="Basic and acidic residues" evidence="4">
    <location>
        <begin position="504"/>
        <end position="519"/>
    </location>
</feature>
<reference evidence="6 7" key="1">
    <citation type="journal article" date="2008" name="Nature">
        <title>The genome of Laccaria bicolor provides insights into mycorrhizal symbiosis.</title>
        <authorList>
            <person name="Martin F."/>
            <person name="Aerts A."/>
            <person name="Ahren D."/>
            <person name="Brun A."/>
            <person name="Danchin E.G.J."/>
            <person name="Duchaussoy F."/>
            <person name="Gibon J."/>
            <person name="Kohler A."/>
            <person name="Lindquist E."/>
            <person name="Pereda V."/>
            <person name="Salamov A."/>
            <person name="Shapiro H.J."/>
            <person name="Wuyts J."/>
            <person name="Blaudez D."/>
            <person name="Buee M."/>
            <person name="Brokstein P."/>
            <person name="Canbaeck B."/>
            <person name="Cohen D."/>
            <person name="Courty P.E."/>
            <person name="Coutinho P.M."/>
            <person name="Delaruelle C."/>
            <person name="Detter J.C."/>
            <person name="Deveau A."/>
            <person name="DiFazio S."/>
            <person name="Duplessis S."/>
            <person name="Fraissinet-Tachet L."/>
            <person name="Lucic E."/>
            <person name="Frey-Klett P."/>
            <person name="Fourrey C."/>
            <person name="Feussner I."/>
            <person name="Gay G."/>
            <person name="Grimwood J."/>
            <person name="Hoegger P.J."/>
            <person name="Jain P."/>
            <person name="Kilaru S."/>
            <person name="Labbe J."/>
            <person name="Lin Y.C."/>
            <person name="Legue V."/>
            <person name="Le Tacon F."/>
            <person name="Marmeisse R."/>
            <person name="Melayah D."/>
            <person name="Montanini B."/>
            <person name="Muratet M."/>
            <person name="Nehls U."/>
            <person name="Niculita-Hirzel H."/>
            <person name="Oudot-Le Secq M.P."/>
            <person name="Peter M."/>
            <person name="Quesneville H."/>
            <person name="Rajashekar B."/>
            <person name="Reich M."/>
            <person name="Rouhier N."/>
            <person name="Schmutz J."/>
            <person name="Yin T."/>
            <person name="Chalot M."/>
            <person name="Henrissat B."/>
            <person name="Kuees U."/>
            <person name="Lucas S."/>
            <person name="Van de Peer Y."/>
            <person name="Podila G.K."/>
            <person name="Polle A."/>
            <person name="Pukkila P.J."/>
            <person name="Richardson P.M."/>
            <person name="Rouze P."/>
            <person name="Sanders I.R."/>
            <person name="Stajich J.E."/>
            <person name="Tunlid A."/>
            <person name="Tuskan G."/>
            <person name="Grigoriev I.V."/>
        </authorList>
    </citation>
    <scope>NUCLEOTIDE SEQUENCE [LARGE SCALE GENOMIC DNA]</scope>
    <source>
        <strain evidence="7">S238N-H82 / ATCC MYA-4686</strain>
    </source>
</reference>
<feature type="compositionally biased region" description="Polar residues" evidence="4">
    <location>
        <begin position="221"/>
        <end position="233"/>
    </location>
</feature>
<feature type="compositionally biased region" description="Acidic residues" evidence="4">
    <location>
        <begin position="335"/>
        <end position="353"/>
    </location>
</feature>
<evidence type="ECO:0000256" key="1">
    <source>
        <dbReference type="ARBA" id="ARBA00022723"/>
    </source>
</evidence>
<dbReference type="GeneID" id="6076332"/>
<sequence>MQRLLYILSYDRKVSLDNWQTVLRKQYNKRDPLANPIGSEPAQLSRGSRLSSIAVEGEDASVAVKEDVQGADYTRDSLPRASVPPPWPAVDKASSSEQAEEPAQQNNVQNFNELAKDWLDLPMLVKLDSMHLLVEWQFQNPMRLRNLMKFDDEGATWRTEPVGYDSKQNTYWLIGGNRLWIQRAPPKTGNSLKRKRTNNKPVQSKATERTSPAKRPRTHPHSGNPSTEAQNGRGSRAAKMQAKLKLDAQAKELAELNKQASKSSTTRPQRSLTVEEHKVSATRPSRSVGTRASARLKGAQQDGWQHVPEEWLLSGGEETVDTKEEKVVRLKTGLESDDDSVSDLTELSDDVEDATTAAKPIRSLELDTESSTPEPTLQNIPEVPEDFVEWETLCVTLFEWEHIAERFENSKHYTEKAFHKVLVNDIVPLVTAELREIEEKSRMEEAIVHRKRSSRIATKESVREEARLAAKRRAEEAEKMSRAKRLEARLLKEEEERFRRETARELRRKEREGVQHTELPKPQNEVDTANGASVVGPSTSVAGKGSKSGSRTPVGEEWELDCEICQRRGVNLDDGTPMMSCESCAKWQHILCHDKADRAAGRRRRDWDAVEFICEKCRRAKIPENPSETRRSHPQNFSFSTSIRAGNSYNSQQPTFGGRSYNSDSYPTSSPLPSTFSTPMPAVQPSNPTIAFSHYQPQERGFSSDSSKPGAYPAPYHLYGQPRTQHQYSDFRTNNHKSQVAAATQQLWSITTPVHPPHYPPQNSPSGSANSYGFVMQQPGNNQPWEMRPPAPAPTTQFATTPLRYYPTPYQPPSN</sequence>
<name>B0DAJ4_LACBS</name>
<dbReference type="PROSITE" id="PS01359">
    <property type="entry name" value="ZF_PHD_1"/>
    <property type="match status" value="1"/>
</dbReference>
<dbReference type="Gene3D" id="3.30.40.10">
    <property type="entry name" value="Zinc/RING finger domain, C3HC4 (zinc finger)"/>
    <property type="match status" value="1"/>
</dbReference>
<dbReference type="InterPro" id="IPR001965">
    <property type="entry name" value="Znf_PHD"/>
</dbReference>
<dbReference type="Pfam" id="PF00628">
    <property type="entry name" value="PHD"/>
    <property type="match status" value="1"/>
</dbReference>
<dbReference type="OrthoDB" id="303107at2759"/>
<dbReference type="InterPro" id="IPR019786">
    <property type="entry name" value="Zinc_finger_PHD-type_CS"/>
</dbReference>
<dbReference type="PANTHER" id="PTHR14296">
    <property type="entry name" value="REMODELING AND SPACING FACTOR 1"/>
    <property type="match status" value="1"/>
</dbReference>
<feature type="compositionally biased region" description="Polar residues" evidence="4">
    <location>
        <begin position="93"/>
        <end position="107"/>
    </location>
</feature>
<feature type="region of interest" description="Disordered" evidence="4">
    <location>
        <begin position="74"/>
        <end position="107"/>
    </location>
</feature>
<feature type="region of interest" description="Disordered" evidence="4">
    <location>
        <begin position="625"/>
        <end position="673"/>
    </location>
</feature>
<dbReference type="EMBL" id="DS547101">
    <property type="protein sequence ID" value="EDR08543.1"/>
    <property type="molecule type" value="Genomic_DNA"/>
</dbReference>
<dbReference type="KEGG" id="lbc:LACBIDRAFT_294282"/>
<evidence type="ECO:0000313" key="7">
    <source>
        <dbReference type="Proteomes" id="UP000001194"/>
    </source>
</evidence>
<keyword evidence="7" id="KW-1185">Reference proteome</keyword>
<dbReference type="InterPro" id="IPR019787">
    <property type="entry name" value="Znf_PHD-finger"/>
</dbReference>
<dbReference type="SUPFAM" id="SSF57903">
    <property type="entry name" value="FYVE/PHD zinc finger"/>
    <property type="match status" value="1"/>
</dbReference>
<dbReference type="GO" id="GO:0031213">
    <property type="term" value="C:RSF complex"/>
    <property type="evidence" value="ECO:0007669"/>
    <property type="project" value="InterPro"/>
</dbReference>
<gene>
    <name evidence="6" type="ORF">LACBIDRAFT_294282</name>
</gene>
<feature type="compositionally biased region" description="Polar residues" evidence="4">
    <location>
        <begin position="634"/>
        <end position="655"/>
    </location>
</feature>
<dbReference type="InterPro" id="IPR011011">
    <property type="entry name" value="Znf_FYVE_PHD"/>
</dbReference>
<keyword evidence="2" id="KW-0863">Zinc-finger</keyword>
<organism evidence="7">
    <name type="scientific">Laccaria bicolor (strain S238N-H82 / ATCC MYA-4686)</name>
    <name type="common">Bicoloured deceiver</name>
    <name type="synonym">Laccaria laccata var. bicolor</name>
    <dbReference type="NCBI Taxonomy" id="486041"/>
    <lineage>
        <taxon>Eukaryota</taxon>
        <taxon>Fungi</taxon>
        <taxon>Dikarya</taxon>
        <taxon>Basidiomycota</taxon>
        <taxon>Agaricomycotina</taxon>
        <taxon>Agaricomycetes</taxon>
        <taxon>Agaricomycetidae</taxon>
        <taxon>Agaricales</taxon>
        <taxon>Agaricineae</taxon>
        <taxon>Hydnangiaceae</taxon>
        <taxon>Laccaria</taxon>
    </lineage>
</organism>
<accession>B0DAJ4</accession>
<feature type="compositionally biased region" description="Polar residues" evidence="4">
    <location>
        <begin position="258"/>
        <end position="272"/>
    </location>
</feature>
<dbReference type="InterPro" id="IPR028938">
    <property type="entry name" value="Rsf1-like"/>
</dbReference>
<feature type="compositionally biased region" description="Polar residues" evidence="4">
    <location>
        <begin position="525"/>
        <end position="551"/>
    </location>
</feature>
<feature type="region of interest" description="Disordered" evidence="4">
    <location>
        <begin position="504"/>
        <end position="554"/>
    </location>
</feature>
<dbReference type="CDD" id="cd15489">
    <property type="entry name" value="PHD_SF"/>
    <property type="match status" value="1"/>
</dbReference>
<evidence type="ECO:0000313" key="6">
    <source>
        <dbReference type="EMBL" id="EDR08543.1"/>
    </source>
</evidence>
<evidence type="ECO:0000259" key="5">
    <source>
        <dbReference type="SMART" id="SM00249"/>
    </source>
</evidence>
<dbReference type="InterPro" id="IPR013083">
    <property type="entry name" value="Znf_RING/FYVE/PHD"/>
</dbReference>
<feature type="region of interest" description="Disordered" evidence="4">
    <location>
        <begin position="759"/>
        <end position="815"/>
    </location>
</feature>
<evidence type="ECO:0000256" key="4">
    <source>
        <dbReference type="SAM" id="MobiDB-lite"/>
    </source>
</evidence>
<dbReference type="PANTHER" id="PTHR14296:SF3">
    <property type="entry name" value="DIKAR, ISOFORM F"/>
    <property type="match status" value="1"/>
</dbReference>
<dbReference type="Proteomes" id="UP000001194">
    <property type="component" value="Unassembled WGS sequence"/>
</dbReference>
<feature type="compositionally biased region" description="Low complexity" evidence="4">
    <location>
        <begin position="663"/>
        <end position="673"/>
    </location>
</feature>
<dbReference type="AlphaFoldDB" id="B0DAJ4"/>
<feature type="region of interest" description="Disordered" evidence="4">
    <location>
        <begin position="183"/>
        <end position="242"/>
    </location>
</feature>
<feature type="region of interest" description="Disordered" evidence="4">
    <location>
        <begin position="335"/>
        <end position="358"/>
    </location>
</feature>
<keyword evidence="3" id="KW-0862">Zinc</keyword>
<proteinExistence type="predicted"/>
<feature type="domain" description="Zinc finger PHD-type" evidence="5">
    <location>
        <begin position="561"/>
        <end position="618"/>
    </location>
</feature>
<dbReference type="STRING" id="486041.B0DAJ4"/>
<feature type="region of interest" description="Disordered" evidence="4">
    <location>
        <begin position="256"/>
        <end position="302"/>
    </location>
</feature>